<proteinExistence type="predicted"/>
<dbReference type="AlphaFoldDB" id="A0A2S1YL22"/>
<evidence type="ECO:0000313" key="1">
    <source>
        <dbReference type="EMBL" id="AWK04743.1"/>
    </source>
</evidence>
<dbReference type="RefSeq" id="WP_109192227.1">
    <property type="nucleotide sequence ID" value="NZ_CP029255.1"/>
</dbReference>
<accession>A0A2S1YL22</accession>
<evidence type="ECO:0000313" key="2">
    <source>
        <dbReference type="Proteomes" id="UP000245250"/>
    </source>
</evidence>
<protein>
    <submittedName>
        <fullName evidence="1">Uncharacterized protein</fullName>
    </submittedName>
</protein>
<gene>
    <name evidence="1" type="ORF">HYN56_11110</name>
</gene>
<organism evidence="1 2">
    <name type="scientific">Flavobacterium crocinum</name>
    <dbReference type="NCBI Taxonomy" id="2183896"/>
    <lineage>
        <taxon>Bacteria</taxon>
        <taxon>Pseudomonadati</taxon>
        <taxon>Bacteroidota</taxon>
        <taxon>Flavobacteriia</taxon>
        <taxon>Flavobacteriales</taxon>
        <taxon>Flavobacteriaceae</taxon>
        <taxon>Flavobacterium</taxon>
    </lineage>
</organism>
<dbReference type="OrthoDB" id="1361774at2"/>
<name>A0A2S1YL22_9FLAO</name>
<dbReference type="EMBL" id="CP029255">
    <property type="protein sequence ID" value="AWK04743.1"/>
    <property type="molecule type" value="Genomic_DNA"/>
</dbReference>
<dbReference type="KEGG" id="fcr:HYN56_11110"/>
<dbReference type="Proteomes" id="UP000245250">
    <property type="component" value="Chromosome"/>
</dbReference>
<keyword evidence="2" id="KW-1185">Reference proteome</keyword>
<reference evidence="1 2" key="1">
    <citation type="submission" date="2018-05" db="EMBL/GenBank/DDBJ databases">
        <title>Genome sequencing of Flavobacterium sp. HYN0056.</title>
        <authorList>
            <person name="Yi H."/>
            <person name="Baek C."/>
        </authorList>
    </citation>
    <scope>NUCLEOTIDE SEQUENCE [LARGE SCALE GENOMIC DNA]</scope>
    <source>
        <strain evidence="1 2">HYN0056</strain>
    </source>
</reference>
<sequence length="102" mass="12084">MNRKQIKERIAQLYVALQFCSEKIRTFTAGERICINQERFQWLHILNNPEAEPRPVSAAIENKVKDVTRLVTKYNFTSYYEDPFIEEENESDTIPEKSEPMN</sequence>